<dbReference type="OrthoDB" id="9806476at2"/>
<dbReference type="HOGENOM" id="CLU_141519_1_0_10"/>
<dbReference type="AlphaFoldDB" id="F5J171"/>
<dbReference type="eggNOG" id="ENOG50319K5">
    <property type="taxonomic scope" value="Bacteria"/>
</dbReference>
<dbReference type="Proteomes" id="UP000004913">
    <property type="component" value="Unassembled WGS sequence"/>
</dbReference>
<gene>
    <name evidence="2" type="ORF">HMPREF9455_03088</name>
</gene>
<dbReference type="InterPro" id="IPR021361">
    <property type="entry name" value="Tad2-like_dom"/>
</dbReference>
<comment type="caution">
    <text evidence="2">The sequence shown here is derived from an EMBL/GenBank/DDBJ whole genome shotgun (WGS) entry which is preliminary data.</text>
</comment>
<reference evidence="2 3" key="1">
    <citation type="submission" date="2011-04" db="EMBL/GenBank/DDBJ databases">
        <title>The Genome Sequence of Dysgonomonas gadei ATCC BAA-286.</title>
        <authorList>
            <consortium name="The Broad Institute Genome Sequencing Platform"/>
            <person name="Earl A."/>
            <person name="Ward D."/>
            <person name="Feldgarden M."/>
            <person name="Gevers D."/>
            <person name="Pudlo N."/>
            <person name="Martens E."/>
            <person name="Allen-Vercoe E."/>
            <person name="Young S.K."/>
            <person name="Zeng Q."/>
            <person name="Gargeya S."/>
            <person name="Fitzgerald M."/>
            <person name="Haas B."/>
            <person name="Abouelleil A."/>
            <person name="Alvarado L."/>
            <person name="Arachchi H.M."/>
            <person name="Berlin A."/>
            <person name="Brown A."/>
            <person name="Chapman S.B."/>
            <person name="Chen Z."/>
            <person name="Dunbar C."/>
            <person name="Freedman E."/>
            <person name="Gearin G."/>
            <person name="Gellesch M."/>
            <person name="Goldberg J."/>
            <person name="Griggs A."/>
            <person name="Gujja S."/>
            <person name="Heiman D."/>
            <person name="Howarth C."/>
            <person name="Larson L."/>
            <person name="Lui A."/>
            <person name="MacDonald P.J.P."/>
            <person name="Mehta T."/>
            <person name="Montmayeur A."/>
            <person name="Murphy C."/>
            <person name="Neiman D."/>
            <person name="Pearson M."/>
            <person name="Priest M."/>
            <person name="Roberts A."/>
            <person name="Saif S."/>
            <person name="Shea T."/>
            <person name="Shenoy N."/>
            <person name="Sisk P."/>
            <person name="Stolte C."/>
            <person name="Sykes S."/>
            <person name="Yandava C."/>
            <person name="Wortman J."/>
            <person name="Nusbaum C."/>
            <person name="Birren B."/>
        </authorList>
    </citation>
    <scope>NUCLEOTIDE SEQUENCE [LARGE SCALE GENOMIC DNA]</scope>
    <source>
        <strain evidence="2 3">ATCC BAA-286</strain>
    </source>
</reference>
<evidence type="ECO:0000313" key="2">
    <source>
        <dbReference type="EMBL" id="EGK00445.1"/>
    </source>
</evidence>
<protein>
    <recommendedName>
        <fullName evidence="1">Thoeris anti-defense 2-like domain-containing protein</fullName>
    </recommendedName>
</protein>
<sequence>MKTLDEKAAEYSAKLCNQSGNYSKGELETAYVLGANESKYLQYGECGTFGQALEELKQGRLVTRKGWNGKGMFIFMRPADELHVGFVAKDIKSLPQGVKDYYHQDCVDENGKLLDLAKEDVVKFTAYLCMKAADGTIVNGWLASQTDMLSEDWMIFK</sequence>
<feature type="domain" description="Thoeris anti-defense 2-like" evidence="1">
    <location>
        <begin position="48"/>
        <end position="155"/>
    </location>
</feature>
<dbReference type="STRING" id="742766.HMPREF9455_03088"/>
<organism evidence="2 3">
    <name type="scientific">Dysgonomonas gadei ATCC BAA-286</name>
    <dbReference type="NCBI Taxonomy" id="742766"/>
    <lineage>
        <taxon>Bacteria</taxon>
        <taxon>Pseudomonadati</taxon>
        <taxon>Bacteroidota</taxon>
        <taxon>Bacteroidia</taxon>
        <taxon>Bacteroidales</taxon>
        <taxon>Dysgonomonadaceae</taxon>
        <taxon>Dysgonomonas</taxon>
    </lineage>
</organism>
<evidence type="ECO:0000259" key="1">
    <source>
        <dbReference type="Pfam" id="PF11195"/>
    </source>
</evidence>
<proteinExistence type="predicted"/>
<dbReference type="EMBL" id="ADLV01000036">
    <property type="protein sequence ID" value="EGK00445.1"/>
    <property type="molecule type" value="Genomic_DNA"/>
</dbReference>
<accession>F5J171</accession>
<name>F5J171_9BACT</name>
<dbReference type="Pfam" id="PF11195">
    <property type="entry name" value="Tad2-like"/>
    <property type="match status" value="1"/>
</dbReference>
<dbReference type="RefSeq" id="WP_006800621.1">
    <property type="nucleotide sequence ID" value="NZ_GL891987.1"/>
</dbReference>
<evidence type="ECO:0000313" key="3">
    <source>
        <dbReference type="Proteomes" id="UP000004913"/>
    </source>
</evidence>
<keyword evidence="3" id="KW-1185">Reference proteome</keyword>